<evidence type="ECO:0000259" key="3">
    <source>
        <dbReference type="Pfam" id="PF25919"/>
    </source>
</evidence>
<dbReference type="RefSeq" id="WP_224477227.1">
    <property type="nucleotide sequence ID" value="NZ_JAIUJS010000002.1"/>
</dbReference>
<dbReference type="Gene3D" id="2.40.30.170">
    <property type="match status" value="1"/>
</dbReference>
<dbReference type="Pfam" id="PF25919">
    <property type="entry name" value="BSH_CusB"/>
    <property type="match status" value="1"/>
</dbReference>
<dbReference type="EMBL" id="JAIUJS010000002">
    <property type="protein sequence ID" value="MCA0152284.1"/>
    <property type="molecule type" value="Genomic_DNA"/>
</dbReference>
<dbReference type="Gene3D" id="2.40.420.20">
    <property type="match status" value="1"/>
</dbReference>
<comment type="caution">
    <text evidence="4">The sequence shown here is derived from an EMBL/GenBank/DDBJ whole genome shotgun (WGS) entry which is preliminary data.</text>
</comment>
<dbReference type="InterPro" id="IPR006143">
    <property type="entry name" value="RND_pump_MFP"/>
</dbReference>
<evidence type="ECO:0000256" key="2">
    <source>
        <dbReference type="ARBA" id="ARBA00022448"/>
    </source>
</evidence>
<dbReference type="Proteomes" id="UP001198402">
    <property type="component" value="Unassembled WGS sequence"/>
</dbReference>
<evidence type="ECO:0000313" key="4">
    <source>
        <dbReference type="EMBL" id="MCA0152284.1"/>
    </source>
</evidence>
<keyword evidence="5" id="KW-1185">Reference proteome</keyword>
<dbReference type="SUPFAM" id="SSF111369">
    <property type="entry name" value="HlyD-like secretion proteins"/>
    <property type="match status" value="1"/>
</dbReference>
<organism evidence="4 5">
    <name type="scientific">Winogradskyella vincentii</name>
    <dbReference type="NCBI Taxonomy" id="2877122"/>
    <lineage>
        <taxon>Bacteria</taxon>
        <taxon>Pseudomonadati</taxon>
        <taxon>Bacteroidota</taxon>
        <taxon>Flavobacteriia</taxon>
        <taxon>Flavobacteriales</taxon>
        <taxon>Flavobacteriaceae</taxon>
        <taxon>Winogradskyella</taxon>
    </lineage>
</organism>
<evidence type="ECO:0000256" key="1">
    <source>
        <dbReference type="ARBA" id="ARBA00009477"/>
    </source>
</evidence>
<dbReference type="Gene3D" id="1.10.287.470">
    <property type="entry name" value="Helix hairpin bin"/>
    <property type="match status" value="1"/>
</dbReference>
<dbReference type="PROSITE" id="PS51257">
    <property type="entry name" value="PROKAR_LIPOPROTEIN"/>
    <property type="match status" value="1"/>
</dbReference>
<accession>A0ABS7XXA5</accession>
<reference evidence="5" key="1">
    <citation type="submission" date="2023-07" db="EMBL/GenBank/DDBJ databases">
        <authorList>
            <person name="Yue Y."/>
        </authorList>
    </citation>
    <scope>NUCLEOTIDE SEQUENCE [LARGE SCALE GENOMIC DNA]</scope>
    <source>
        <strain evidence="5">2Y89</strain>
    </source>
</reference>
<proteinExistence type="inferred from homology"/>
<dbReference type="InterPro" id="IPR058790">
    <property type="entry name" value="BSH_CusB"/>
</dbReference>
<dbReference type="Gene3D" id="2.40.50.100">
    <property type="match status" value="1"/>
</dbReference>
<feature type="domain" description="CusB-like barrel-sandwich hybrid" evidence="3">
    <location>
        <begin position="77"/>
        <end position="220"/>
    </location>
</feature>
<name>A0ABS7XXA5_9FLAO</name>
<dbReference type="PANTHER" id="PTHR30097">
    <property type="entry name" value="CATION EFFLUX SYSTEM PROTEIN CUSB"/>
    <property type="match status" value="1"/>
</dbReference>
<dbReference type="NCBIfam" id="TIGR01730">
    <property type="entry name" value="RND_mfp"/>
    <property type="match status" value="1"/>
</dbReference>
<comment type="similarity">
    <text evidence="1">Belongs to the membrane fusion protein (MFP) (TC 8.A.1) family.</text>
</comment>
<dbReference type="InterPro" id="IPR051909">
    <property type="entry name" value="MFP_Cation_Efflux"/>
</dbReference>
<keyword evidence="2" id="KW-0813">Transport</keyword>
<evidence type="ECO:0000313" key="5">
    <source>
        <dbReference type="Proteomes" id="UP001198402"/>
    </source>
</evidence>
<gene>
    <name evidence="4" type="ORF">LBV24_03585</name>
</gene>
<dbReference type="PANTHER" id="PTHR30097:SF4">
    <property type="entry name" value="SLR6042 PROTEIN"/>
    <property type="match status" value="1"/>
</dbReference>
<sequence>MKRIQNKIIISLVFLLSISCGNKETEASTTSDIDTRIKISKDQFEANKMTFTQIEMKPFPIKIKVNGMIDVPPENKAIVNSPMGGYITKTPLLEGDMVKKGAFLVALENPEFVTLQQQYMEVKAQLNYLRAEFNRHKTMRDENIISEKSFIKAESDYNSIKAKYNGLRKQLQMLNISISAVESGNITSTVNLYAPISGGITKVNVNKGSYVSPASSILEIVNNEHIHLELSVFEKDILNINKGQKINFRIPETSNQSYEAEVYLVGTTIDENRTIKVHGHPTDESVRFLTGMFVNAEIITDSQLNKALPSDAVIEENGSHFVLVLDEETKTDYYFNKIMVDIGNTDDGYTSIDESTNLNEENKILNNGAFSLIGI</sequence>
<protein>
    <submittedName>
        <fullName evidence="4">Efflux RND transporter periplasmic adaptor subunit</fullName>
    </submittedName>
</protein>